<evidence type="ECO:0000313" key="2">
    <source>
        <dbReference type="EMBL" id="GFS18334.1"/>
    </source>
</evidence>
<comment type="caution">
    <text evidence="2">The sequence shown here is derived from an EMBL/GenBank/DDBJ whole genome shotgun (WGS) entry which is preliminary data.</text>
</comment>
<protein>
    <submittedName>
        <fullName evidence="2">DNA repair protein RAD50-like</fullName>
    </submittedName>
</protein>
<reference evidence="2 3" key="1">
    <citation type="journal article" date="2021" name="Elife">
        <title>Chloroplast acquisition without the gene transfer in kleptoplastic sea slugs, Plakobranchus ocellatus.</title>
        <authorList>
            <person name="Maeda T."/>
            <person name="Takahashi S."/>
            <person name="Yoshida T."/>
            <person name="Shimamura S."/>
            <person name="Takaki Y."/>
            <person name="Nagai Y."/>
            <person name="Toyoda A."/>
            <person name="Suzuki Y."/>
            <person name="Arimoto A."/>
            <person name="Ishii H."/>
            <person name="Satoh N."/>
            <person name="Nishiyama T."/>
            <person name="Hasebe M."/>
            <person name="Maruyama T."/>
            <person name="Minagawa J."/>
            <person name="Obokata J."/>
            <person name="Shigenobu S."/>
        </authorList>
    </citation>
    <scope>NUCLEOTIDE SEQUENCE [LARGE SCALE GENOMIC DNA]</scope>
</reference>
<feature type="coiled-coil region" evidence="1">
    <location>
        <begin position="83"/>
        <end position="131"/>
    </location>
</feature>
<name>A0AAV4J6N1_9GAST</name>
<dbReference type="EMBL" id="BMAT01013690">
    <property type="protein sequence ID" value="GFS18334.1"/>
    <property type="molecule type" value="Genomic_DNA"/>
</dbReference>
<sequence length="150" mass="17788">MLSKGSNPILLDCKREQEELASDLGKFQREKSKLFVEIGKLQNEAELYKANLKKRDSKIIQISELYGFEEFTSDSQVDDDLYRTFFERIKQKLTQMMEEAKERKRDFEDSEQKLQGKIDELRASKTKLEHSEKIKRETIVNNQTFLLFLL</sequence>
<evidence type="ECO:0000313" key="3">
    <source>
        <dbReference type="Proteomes" id="UP000762676"/>
    </source>
</evidence>
<organism evidence="2 3">
    <name type="scientific">Elysia marginata</name>
    <dbReference type="NCBI Taxonomy" id="1093978"/>
    <lineage>
        <taxon>Eukaryota</taxon>
        <taxon>Metazoa</taxon>
        <taxon>Spiralia</taxon>
        <taxon>Lophotrochozoa</taxon>
        <taxon>Mollusca</taxon>
        <taxon>Gastropoda</taxon>
        <taxon>Heterobranchia</taxon>
        <taxon>Euthyneura</taxon>
        <taxon>Panpulmonata</taxon>
        <taxon>Sacoglossa</taxon>
        <taxon>Placobranchoidea</taxon>
        <taxon>Plakobranchidae</taxon>
        <taxon>Elysia</taxon>
    </lineage>
</organism>
<accession>A0AAV4J6N1</accession>
<proteinExistence type="predicted"/>
<keyword evidence="3" id="KW-1185">Reference proteome</keyword>
<dbReference type="AlphaFoldDB" id="A0AAV4J6N1"/>
<keyword evidence="1" id="KW-0175">Coiled coil</keyword>
<evidence type="ECO:0000256" key="1">
    <source>
        <dbReference type="SAM" id="Coils"/>
    </source>
</evidence>
<dbReference type="Proteomes" id="UP000762676">
    <property type="component" value="Unassembled WGS sequence"/>
</dbReference>
<gene>
    <name evidence="2" type="ORF">ElyMa_006844600</name>
</gene>